<name>A0A212C8T9_CEREH</name>
<dbReference type="PANTHER" id="PTHR15117:SF2">
    <property type="entry name" value="ATAXIN-7"/>
    <property type="match status" value="1"/>
</dbReference>
<gene>
    <name evidence="1" type="ORF">Celaphus_00010390</name>
</gene>
<organism evidence="1 2">
    <name type="scientific">Cervus elaphus hippelaphus</name>
    <name type="common">European red deer</name>
    <dbReference type="NCBI Taxonomy" id="46360"/>
    <lineage>
        <taxon>Eukaryota</taxon>
        <taxon>Metazoa</taxon>
        <taxon>Chordata</taxon>
        <taxon>Craniata</taxon>
        <taxon>Vertebrata</taxon>
        <taxon>Euteleostomi</taxon>
        <taxon>Mammalia</taxon>
        <taxon>Eutheria</taxon>
        <taxon>Laurasiatheria</taxon>
        <taxon>Artiodactyla</taxon>
        <taxon>Ruminantia</taxon>
        <taxon>Pecora</taxon>
        <taxon>Cervidae</taxon>
        <taxon>Cervinae</taxon>
        <taxon>Cervus</taxon>
    </lineage>
</organism>
<evidence type="ECO:0000313" key="1">
    <source>
        <dbReference type="EMBL" id="OWK02385.1"/>
    </source>
</evidence>
<evidence type="ECO:0000313" key="2">
    <source>
        <dbReference type="Proteomes" id="UP000242450"/>
    </source>
</evidence>
<sequence length="149" mass="17021">MATVGERRPLPSPEAMLGQSWNLWVEASKLPGKDGTELDESFKEYGKNREVMGLCREGLTPYGETRGVEGGILSFQKRLHERLRGFWKGHLATCNCLPAIKMNFKKDSTLPVQPISIGFILQRFIKRIITTKELLVGFFFLFRIFMKVP</sequence>
<dbReference type="InterPro" id="IPR052237">
    <property type="entry name" value="Ataxin-7-like_regulator"/>
</dbReference>
<reference evidence="1 2" key="1">
    <citation type="journal article" date="2018" name="Mol. Genet. Genomics">
        <title>The red deer Cervus elaphus genome CerEla1.0: sequencing, annotating, genes, and chromosomes.</title>
        <authorList>
            <person name="Bana N.A."/>
            <person name="Nyiri A."/>
            <person name="Nagy J."/>
            <person name="Frank K."/>
            <person name="Nagy T."/>
            <person name="Steger V."/>
            <person name="Schiller M."/>
            <person name="Lakatos P."/>
            <person name="Sugar L."/>
            <person name="Horn P."/>
            <person name="Barta E."/>
            <person name="Orosz L."/>
        </authorList>
    </citation>
    <scope>NUCLEOTIDE SEQUENCE [LARGE SCALE GENOMIC DNA]</scope>
    <source>
        <strain evidence="1">Hungarian</strain>
    </source>
</reference>
<dbReference type="OrthoDB" id="21678at2759"/>
<accession>A0A212C8T9</accession>
<dbReference type="AlphaFoldDB" id="A0A212C8T9"/>
<feature type="non-terminal residue" evidence="1">
    <location>
        <position position="149"/>
    </location>
</feature>
<keyword evidence="2" id="KW-1185">Reference proteome</keyword>
<comment type="caution">
    <text evidence="1">The sequence shown here is derived from an EMBL/GenBank/DDBJ whole genome shotgun (WGS) entry which is preliminary data.</text>
</comment>
<proteinExistence type="predicted"/>
<protein>
    <submittedName>
        <fullName evidence="1">Uncharacterized protein</fullName>
    </submittedName>
</protein>
<dbReference type="Proteomes" id="UP000242450">
    <property type="component" value="Chromosome 24"/>
</dbReference>
<dbReference type="EMBL" id="MKHE01000024">
    <property type="protein sequence ID" value="OWK02385.1"/>
    <property type="molecule type" value="Genomic_DNA"/>
</dbReference>
<dbReference type="PANTHER" id="PTHR15117">
    <property type="entry name" value="ATAXIN 7 RELATED"/>
    <property type="match status" value="1"/>
</dbReference>